<accession>A0A8H3KUM9</accession>
<dbReference type="GO" id="GO:0007165">
    <property type="term" value="P:signal transduction"/>
    <property type="evidence" value="ECO:0007669"/>
    <property type="project" value="TreeGrafter"/>
</dbReference>
<dbReference type="InterPro" id="IPR050167">
    <property type="entry name" value="Ser_Thr_protein_kinase"/>
</dbReference>
<dbReference type="PANTHER" id="PTHR23257">
    <property type="entry name" value="SERINE-THREONINE PROTEIN KINASE"/>
    <property type="match status" value="1"/>
</dbReference>
<protein>
    <submittedName>
        <fullName evidence="2">Kinase-like domain-containing protein</fullName>
    </submittedName>
</protein>
<dbReference type="Proteomes" id="UP000615446">
    <property type="component" value="Unassembled WGS sequence"/>
</dbReference>
<keyword evidence="2" id="KW-0808">Transferase</keyword>
<evidence type="ECO:0000313" key="2">
    <source>
        <dbReference type="EMBL" id="GES74546.1"/>
    </source>
</evidence>
<proteinExistence type="predicted"/>
<evidence type="ECO:0000313" key="3">
    <source>
        <dbReference type="Proteomes" id="UP000615446"/>
    </source>
</evidence>
<gene>
    <name evidence="2" type="ORF">RCL2_000202100</name>
</gene>
<dbReference type="GO" id="GO:0004672">
    <property type="term" value="F:protein kinase activity"/>
    <property type="evidence" value="ECO:0007669"/>
    <property type="project" value="InterPro"/>
</dbReference>
<sequence>METGLNKSNITDGDSNNKNCSYCNKPFTEKLWCKECDPFRIIEGWTSGNPNVDKFIKDTMYDIKIHSNRFFEWIPFDKFTDIKEIGRGGFSKVYSATRIDGKSFYYKDNDGNYRKEVHGPEKVALRRLNGSQNMSDKYLSELKLHWNLFKAYGIKPYGLTKDPETKEFIMIMELANESLRNTISRYFHKDIHSGNILKFRGLFDEDIMYYISDFGLCGPSNEQKSDGKVYGVLPYIAPEVLSGKPYTTSSDIYSIALEICDGLRPEFGKGTPEIYRKLAYNCMNAHPKERPTAKDLEWIFYFWSSSGDRTEHSGHKKKEIQVAFEEADKEIPNISTSYEKDSDAVYTSRAFAFSNSLPEPSNSYFLTAHINNRENDFDPYLDDKEINLLFESILKQDKHDNE</sequence>
<evidence type="ECO:0000259" key="1">
    <source>
        <dbReference type="PROSITE" id="PS50011"/>
    </source>
</evidence>
<reference evidence="2" key="1">
    <citation type="submission" date="2019-10" db="EMBL/GenBank/DDBJ databases">
        <title>Conservation and host-specific expression of non-tandemly repeated heterogenous ribosome RNA gene in arbuscular mycorrhizal fungi.</title>
        <authorList>
            <person name="Maeda T."/>
            <person name="Kobayashi Y."/>
            <person name="Nakagawa T."/>
            <person name="Ezawa T."/>
            <person name="Yamaguchi K."/>
            <person name="Bino T."/>
            <person name="Nishimoto Y."/>
            <person name="Shigenobu S."/>
            <person name="Kawaguchi M."/>
        </authorList>
    </citation>
    <scope>NUCLEOTIDE SEQUENCE</scope>
    <source>
        <strain evidence="2">HR1</strain>
    </source>
</reference>
<dbReference type="OrthoDB" id="10261027at2759"/>
<keyword evidence="2" id="KW-0418">Kinase</keyword>
<organism evidence="2 3">
    <name type="scientific">Rhizophagus clarus</name>
    <dbReference type="NCBI Taxonomy" id="94130"/>
    <lineage>
        <taxon>Eukaryota</taxon>
        <taxon>Fungi</taxon>
        <taxon>Fungi incertae sedis</taxon>
        <taxon>Mucoromycota</taxon>
        <taxon>Glomeromycotina</taxon>
        <taxon>Glomeromycetes</taxon>
        <taxon>Glomerales</taxon>
        <taxon>Glomeraceae</taxon>
        <taxon>Rhizophagus</taxon>
    </lineage>
</organism>
<dbReference type="EMBL" id="BLAL01000012">
    <property type="protein sequence ID" value="GES74546.1"/>
    <property type="molecule type" value="Genomic_DNA"/>
</dbReference>
<dbReference type="PROSITE" id="PS50011">
    <property type="entry name" value="PROTEIN_KINASE_DOM"/>
    <property type="match status" value="1"/>
</dbReference>
<dbReference type="GO" id="GO:0005737">
    <property type="term" value="C:cytoplasm"/>
    <property type="evidence" value="ECO:0007669"/>
    <property type="project" value="TreeGrafter"/>
</dbReference>
<dbReference type="InterPro" id="IPR011009">
    <property type="entry name" value="Kinase-like_dom_sf"/>
</dbReference>
<dbReference type="Pfam" id="PF00069">
    <property type="entry name" value="Pkinase"/>
    <property type="match status" value="1"/>
</dbReference>
<dbReference type="Gene3D" id="1.10.510.10">
    <property type="entry name" value="Transferase(Phosphotransferase) domain 1"/>
    <property type="match status" value="2"/>
</dbReference>
<feature type="domain" description="Protein kinase" evidence="1">
    <location>
        <begin position="79"/>
        <end position="402"/>
    </location>
</feature>
<name>A0A8H3KUM9_9GLOM</name>
<dbReference type="GO" id="GO:0005524">
    <property type="term" value="F:ATP binding"/>
    <property type="evidence" value="ECO:0007669"/>
    <property type="project" value="InterPro"/>
</dbReference>
<dbReference type="InterPro" id="IPR000719">
    <property type="entry name" value="Prot_kinase_dom"/>
</dbReference>
<comment type="caution">
    <text evidence="2">The sequence shown here is derived from an EMBL/GenBank/DDBJ whole genome shotgun (WGS) entry which is preliminary data.</text>
</comment>
<dbReference type="SUPFAM" id="SSF56112">
    <property type="entry name" value="Protein kinase-like (PK-like)"/>
    <property type="match status" value="1"/>
</dbReference>
<dbReference type="PANTHER" id="PTHR23257:SF963">
    <property type="entry name" value="AT08303P"/>
    <property type="match status" value="1"/>
</dbReference>
<dbReference type="AlphaFoldDB" id="A0A8H3KUM9"/>